<organism evidence="2 3">
    <name type="scientific">Aureimonas pseudogalii</name>
    <dbReference type="NCBI Taxonomy" id="1744844"/>
    <lineage>
        <taxon>Bacteria</taxon>
        <taxon>Pseudomonadati</taxon>
        <taxon>Pseudomonadota</taxon>
        <taxon>Alphaproteobacteria</taxon>
        <taxon>Hyphomicrobiales</taxon>
        <taxon>Aurantimonadaceae</taxon>
        <taxon>Aureimonas</taxon>
    </lineage>
</organism>
<proteinExistence type="predicted"/>
<dbReference type="EMBL" id="JACIEK010000002">
    <property type="protein sequence ID" value="MBB3997575.1"/>
    <property type="molecule type" value="Genomic_DNA"/>
</dbReference>
<evidence type="ECO:0000313" key="3">
    <source>
        <dbReference type="Proteomes" id="UP000542776"/>
    </source>
</evidence>
<feature type="transmembrane region" description="Helical" evidence="1">
    <location>
        <begin position="109"/>
        <end position="126"/>
    </location>
</feature>
<dbReference type="Proteomes" id="UP000542776">
    <property type="component" value="Unassembled WGS sequence"/>
</dbReference>
<keyword evidence="1" id="KW-1133">Transmembrane helix</keyword>
<keyword evidence="1" id="KW-0472">Membrane</keyword>
<accession>A0A7W6EFA3</accession>
<protein>
    <submittedName>
        <fullName evidence="2">Uncharacterized protein</fullName>
    </submittedName>
</protein>
<dbReference type="RefSeq" id="WP_183199126.1">
    <property type="nucleotide sequence ID" value="NZ_JACIEK010000002.1"/>
</dbReference>
<name>A0A7W6EFA3_9HYPH</name>
<evidence type="ECO:0000313" key="2">
    <source>
        <dbReference type="EMBL" id="MBB3997575.1"/>
    </source>
</evidence>
<gene>
    <name evidence="2" type="ORF">GGR04_001411</name>
</gene>
<feature type="transmembrane region" description="Helical" evidence="1">
    <location>
        <begin position="69"/>
        <end position="89"/>
    </location>
</feature>
<dbReference type="AlphaFoldDB" id="A0A7W6EFA3"/>
<comment type="caution">
    <text evidence="2">The sequence shown here is derived from an EMBL/GenBank/DDBJ whole genome shotgun (WGS) entry which is preliminary data.</text>
</comment>
<feature type="transmembrane region" description="Helical" evidence="1">
    <location>
        <begin position="21"/>
        <end position="49"/>
    </location>
</feature>
<evidence type="ECO:0000256" key="1">
    <source>
        <dbReference type="SAM" id="Phobius"/>
    </source>
</evidence>
<reference evidence="2 3" key="1">
    <citation type="submission" date="2020-08" db="EMBL/GenBank/DDBJ databases">
        <title>Genomic Encyclopedia of Type Strains, Phase IV (KMG-IV): sequencing the most valuable type-strain genomes for metagenomic binning, comparative biology and taxonomic classification.</title>
        <authorList>
            <person name="Goeker M."/>
        </authorList>
    </citation>
    <scope>NUCLEOTIDE SEQUENCE [LARGE SCALE GENOMIC DNA]</scope>
    <source>
        <strain evidence="2 3">DSM 102238</strain>
    </source>
</reference>
<keyword evidence="3" id="KW-1185">Reference proteome</keyword>
<keyword evidence="1" id="KW-0812">Transmembrane</keyword>
<sequence length="162" mass="17666">MEMNGGRDEVLTARSDRIVRALVFVALPSIVWLFVLSGAGTVFFVLSLWPSVGSVVSTKAEISNLGATLFVLGFFSVGPAGLWALTQLVRVLRVRLYEGREGLQSRRRTLVVGLCVGIVPLVYLLWKATVDRYGLTTETPAPGILLWLIASGGHWFRCSSIS</sequence>